<dbReference type="AlphaFoldDB" id="A0A0K2W240"/>
<evidence type="ECO:0000256" key="1">
    <source>
        <dbReference type="SAM" id="MobiDB-lite"/>
    </source>
</evidence>
<proteinExistence type="predicted"/>
<reference evidence="3" key="1">
    <citation type="submission" date="2014-08" db="EMBL/GenBank/DDBJ databases">
        <authorList>
            <person name="Edwards T."/>
        </authorList>
    </citation>
    <scope>NUCLEOTIDE SEQUENCE [LARGE SCALE GENOMIC DNA]</scope>
</reference>
<accession>A0A0K2W240</accession>
<feature type="region of interest" description="Disordered" evidence="1">
    <location>
        <begin position="648"/>
        <end position="669"/>
    </location>
</feature>
<gene>
    <name evidence="2" type="ORF">MPL1032_270150</name>
</gene>
<organism evidence="2 3">
    <name type="scientific">Mesorhizobium plurifarium</name>
    <dbReference type="NCBI Taxonomy" id="69974"/>
    <lineage>
        <taxon>Bacteria</taxon>
        <taxon>Pseudomonadati</taxon>
        <taxon>Pseudomonadota</taxon>
        <taxon>Alphaproteobacteria</taxon>
        <taxon>Hyphomicrobiales</taxon>
        <taxon>Phyllobacteriaceae</taxon>
        <taxon>Mesorhizobium</taxon>
    </lineage>
</organism>
<evidence type="ECO:0000313" key="3">
    <source>
        <dbReference type="Proteomes" id="UP000182888"/>
    </source>
</evidence>
<protein>
    <submittedName>
        <fullName evidence="2">NADP-dependent isocitrate dehydrogenase (Modular protein)</fullName>
    </submittedName>
</protein>
<evidence type="ECO:0000313" key="2">
    <source>
        <dbReference type="EMBL" id="CDX59859.1"/>
    </source>
</evidence>
<dbReference type="EMBL" id="CCND01000020">
    <property type="protein sequence ID" value="CDX59859.1"/>
    <property type="molecule type" value="Genomic_DNA"/>
</dbReference>
<sequence length="669" mass="72265">MQVGQRQLLAEQPRPFCLQRCQNLQHCLSPAESTGDQRLIGRHLFQPFHRHVPDHGAVAIGVEHAGDLAHPGAGARVGRLQGRTVEGFIDIASDGTGLEQTKTVMLEGRDAAERVKLQIPGRNALGGEDVERDQLVADALLLQRHPRDAYIDAVVRAVESWLGHRSALPSARRNTERRLRKEPSTFRDLGLPHRLLQILVDLVEEAGGGEPGLVRADQQRQVLGHEARLDGLDADLLQRLGEALQLGIVVKFGAMREAARPGEDRGDRVGRGFLALLVLAIMAGDGAVRGFRFHRLAVRRHQHGGHQAERAEALRHGIRLHVAVIVLAGPHVTARPLQARSDHVVDQAVLVPEFPRLEFGLEFLLVDLLEDILEAAVIGLEDGVLGRQIDWEVAQQAIVQRGAGEFADRFVEIVHGHGDAGARRVIDIVLDHLAVLADELDRQLALAGEAEVGGAILVAEGVTADDDRLGPARHQARHVLHDDRLAEDGAAEDVADGAVGRLPHLLQLEFLDARLVGGDGRAFHADAPFLDGVGRVDRHLVVGGVAVLDAEVVIFKLQVEIGVDQLVLDELPDDAGHLVAVEFDDRVRHLDLRHGKNASLLGDLNGLARMVSAGDAVRISKAFSPCKPRSVPGRTGAAVVNASFSGADVAGDAETPQTPVTHSHASHRR</sequence>
<dbReference type="Proteomes" id="UP000182888">
    <property type="component" value="Unassembled WGS sequence"/>
</dbReference>
<name>A0A0K2W240_MESPL</name>